<evidence type="ECO:0000256" key="3">
    <source>
        <dbReference type="SAM" id="Coils"/>
    </source>
</evidence>
<dbReference type="Gene3D" id="2.40.30.170">
    <property type="match status" value="1"/>
</dbReference>
<evidence type="ECO:0000256" key="1">
    <source>
        <dbReference type="ARBA" id="ARBA00004196"/>
    </source>
</evidence>
<name>A0A552AJU7_MICAE</name>
<dbReference type="NCBIfam" id="TIGR02971">
    <property type="entry name" value="heterocyst_DevB"/>
    <property type="match status" value="1"/>
</dbReference>
<protein>
    <submittedName>
        <fullName evidence="5">HlyD family efflux transporter periplasmic adaptor subunit</fullName>
    </submittedName>
</protein>
<evidence type="ECO:0000256" key="2">
    <source>
        <dbReference type="ARBA" id="ARBA00023054"/>
    </source>
</evidence>
<dbReference type="EMBL" id="SFBR01000104">
    <property type="protein sequence ID" value="TRT85757.1"/>
    <property type="molecule type" value="Genomic_DNA"/>
</dbReference>
<dbReference type="InterPro" id="IPR014315">
    <property type="entry name" value="ABC_heterocyst_DevB"/>
</dbReference>
<keyword evidence="2 3" id="KW-0175">Coiled coil</keyword>
<keyword evidence="4" id="KW-0812">Transmembrane</keyword>
<evidence type="ECO:0000313" key="5">
    <source>
        <dbReference type="EMBL" id="TRT85757.1"/>
    </source>
</evidence>
<gene>
    <name evidence="5" type="ORF">EWV63_12370</name>
</gene>
<keyword evidence="4" id="KW-0472">Membrane</keyword>
<reference evidence="5 6" key="1">
    <citation type="submission" date="2019-01" db="EMBL/GenBank/DDBJ databases">
        <title>Coherence of Microcystis species and biogeography revealed through population genomics.</title>
        <authorList>
            <person name="Perez-Carrascal O.M."/>
            <person name="Terrat Y."/>
            <person name="Giani A."/>
            <person name="Fortin N."/>
            <person name="Tromas N."/>
            <person name="Shapiro B.J."/>
        </authorList>
    </citation>
    <scope>NUCLEOTIDE SEQUENCE [LARGE SCALE GENOMIC DNA]</scope>
    <source>
        <strain evidence="5">Ma_OC_H_19870700_S124</strain>
    </source>
</reference>
<dbReference type="AlphaFoldDB" id="A0A552AJU7"/>
<dbReference type="PANTHER" id="PTHR32347">
    <property type="entry name" value="EFFLUX SYSTEM COMPONENT YKNX-RELATED"/>
    <property type="match status" value="1"/>
</dbReference>
<dbReference type="GO" id="GO:0030313">
    <property type="term" value="C:cell envelope"/>
    <property type="evidence" value="ECO:0007669"/>
    <property type="project" value="UniProtKB-SubCell"/>
</dbReference>
<accession>A0A552AJU7</accession>
<evidence type="ECO:0000256" key="4">
    <source>
        <dbReference type="SAM" id="Phobius"/>
    </source>
</evidence>
<keyword evidence="4" id="KW-1133">Transmembrane helix</keyword>
<comment type="caution">
    <text evidence="5">The sequence shown here is derived from an EMBL/GenBank/DDBJ whole genome shotgun (WGS) entry which is preliminary data.</text>
</comment>
<proteinExistence type="predicted"/>
<evidence type="ECO:0000313" key="6">
    <source>
        <dbReference type="Proteomes" id="UP000316280"/>
    </source>
</evidence>
<dbReference type="Proteomes" id="UP000316280">
    <property type="component" value="Unassembled WGS sequence"/>
</dbReference>
<dbReference type="PANTHER" id="PTHR32347:SF27">
    <property type="entry name" value="RND EFFLUX PUMP MEMBRANE FUSION PROTEIN BARREL-SANDWICH DOMAIN-CONTAINING PROTEIN"/>
    <property type="match status" value="1"/>
</dbReference>
<sequence>MAHLSKPFKDRNAVTIASIVIASLSLSASGFYAVSVYLDHQSKIEVARQSDRPPVPKTITADGRLEPLGKKVLLSVPFGMESARVQRLNVKEGDLVLTGAIVAVLDSYSVMKANLDNALAREKIALARLKRIKSGAKKGEIEAQRSRVFENRAERYGQISTQQANIADLTARLQGETRMQRAAIQRLEDELTNKSRDCDRYTSLFKEEAVSASLQESTCLERNTARERLEEARASIERTRSTLSAQIDAARENLKRTIATLDHQVKESEATLAAVAEVRTEDVTVAETELTAATSAVKQALANLELTLVRSPIDARILKIHTEPGEIAREGIANIGVTRTMVAVAEVYETDIQHVRIGQKAIVTSSALATPLHGRVSQIGLQVERKDVLNDNPVVAADARIVEVRIELDDASSKAAATLTDLKVDVTIDR</sequence>
<dbReference type="SUPFAM" id="SSF111369">
    <property type="entry name" value="HlyD-like secretion proteins"/>
    <property type="match status" value="1"/>
</dbReference>
<dbReference type="InterPro" id="IPR050465">
    <property type="entry name" value="UPF0194_transport"/>
</dbReference>
<feature type="transmembrane region" description="Helical" evidence="4">
    <location>
        <begin position="12"/>
        <end position="34"/>
    </location>
</feature>
<comment type="subcellular location">
    <subcellularLocation>
        <location evidence="1">Cell envelope</location>
    </subcellularLocation>
</comment>
<feature type="coiled-coil region" evidence="3">
    <location>
        <begin position="184"/>
        <end position="271"/>
    </location>
</feature>
<organism evidence="5 6">
    <name type="scientific">Microcystis aeruginosa Ma_OC_H_19870700_S124</name>
    <dbReference type="NCBI Taxonomy" id="2486262"/>
    <lineage>
        <taxon>Bacteria</taxon>
        <taxon>Bacillati</taxon>
        <taxon>Cyanobacteriota</taxon>
        <taxon>Cyanophyceae</taxon>
        <taxon>Oscillatoriophycideae</taxon>
        <taxon>Chroococcales</taxon>
        <taxon>Microcystaceae</taxon>
        <taxon>Microcystis</taxon>
    </lineage>
</organism>